<name>A0AAN9UQZ7_9PEZI</name>
<proteinExistence type="predicted"/>
<feature type="transmembrane region" description="Helical" evidence="2">
    <location>
        <begin position="92"/>
        <end position="118"/>
    </location>
</feature>
<evidence type="ECO:0000313" key="4">
    <source>
        <dbReference type="Proteomes" id="UP001320420"/>
    </source>
</evidence>
<evidence type="ECO:0000256" key="1">
    <source>
        <dbReference type="SAM" id="MobiDB-lite"/>
    </source>
</evidence>
<feature type="compositionally biased region" description="Basic residues" evidence="1">
    <location>
        <begin position="1"/>
        <end position="13"/>
    </location>
</feature>
<dbReference type="AlphaFoldDB" id="A0AAN9UQZ7"/>
<keyword evidence="4" id="KW-1185">Reference proteome</keyword>
<accession>A0AAN9UQZ7</accession>
<reference evidence="3 4" key="1">
    <citation type="submission" date="2024-02" db="EMBL/GenBank/DDBJ databases">
        <title>De novo assembly and annotation of 12 fungi associated with fruit tree decline syndrome in Ontario, Canada.</title>
        <authorList>
            <person name="Sulman M."/>
            <person name="Ellouze W."/>
            <person name="Ilyukhin E."/>
        </authorList>
    </citation>
    <scope>NUCLEOTIDE SEQUENCE [LARGE SCALE GENOMIC DNA]</scope>
    <source>
        <strain evidence="3 4">M11/M66-122</strain>
    </source>
</reference>
<evidence type="ECO:0000256" key="2">
    <source>
        <dbReference type="SAM" id="Phobius"/>
    </source>
</evidence>
<keyword evidence="2" id="KW-1133">Transmembrane helix</keyword>
<feature type="region of interest" description="Disordered" evidence="1">
    <location>
        <begin position="1"/>
        <end position="24"/>
    </location>
</feature>
<dbReference type="Proteomes" id="UP001320420">
    <property type="component" value="Unassembled WGS sequence"/>
</dbReference>
<comment type="caution">
    <text evidence="3">The sequence shown here is derived from an EMBL/GenBank/DDBJ whole genome shotgun (WGS) entry which is preliminary data.</text>
</comment>
<protein>
    <submittedName>
        <fullName evidence="3">Uncharacterized protein</fullName>
    </submittedName>
</protein>
<keyword evidence="2" id="KW-0812">Transmembrane</keyword>
<sequence>MAFRERRMRHRRHEGSDFEDEVNQQQQQQYDIVAAEKEKSAVNEMVVAAFLHSDAVPAPVPAPVPTTRISLPERKHTTAAMRERSGGGSSSGVNLCALAAAGSCLVFALMVLVARLVLWMAAWDGVRDEDARRREVDVEEGGGHTTAITGLWDEDAAGRGNVLLRRFVDDDHVC</sequence>
<organism evidence="3 4">
    <name type="scientific">Diatrype stigma</name>
    <dbReference type="NCBI Taxonomy" id="117547"/>
    <lineage>
        <taxon>Eukaryota</taxon>
        <taxon>Fungi</taxon>
        <taxon>Dikarya</taxon>
        <taxon>Ascomycota</taxon>
        <taxon>Pezizomycotina</taxon>
        <taxon>Sordariomycetes</taxon>
        <taxon>Xylariomycetidae</taxon>
        <taxon>Xylariales</taxon>
        <taxon>Diatrypaceae</taxon>
        <taxon>Diatrype</taxon>
    </lineage>
</organism>
<dbReference type="EMBL" id="JAKJXP020000047">
    <property type="protein sequence ID" value="KAK7751606.1"/>
    <property type="molecule type" value="Genomic_DNA"/>
</dbReference>
<evidence type="ECO:0000313" key="3">
    <source>
        <dbReference type="EMBL" id="KAK7751606.1"/>
    </source>
</evidence>
<keyword evidence="2" id="KW-0472">Membrane</keyword>
<gene>
    <name evidence="3" type="ORF">SLS62_006431</name>
</gene>